<reference evidence="2 3" key="1">
    <citation type="submission" date="2019-08" db="EMBL/GenBank/DDBJ databases">
        <title>Bradymonadales sp. TMQ2.</title>
        <authorList>
            <person name="Liang Q."/>
        </authorList>
    </citation>
    <scope>NUCLEOTIDE SEQUENCE [LARGE SCALE GENOMIC DNA]</scope>
    <source>
        <strain evidence="2 3">TMQ2</strain>
    </source>
</reference>
<feature type="signal peptide" evidence="1">
    <location>
        <begin position="1"/>
        <end position="33"/>
    </location>
</feature>
<evidence type="ECO:0000313" key="3">
    <source>
        <dbReference type="Proteomes" id="UP000321046"/>
    </source>
</evidence>
<dbReference type="RefSeq" id="WP_146977511.1">
    <property type="nucleotide sequence ID" value="NZ_VOSL01000147.1"/>
</dbReference>
<evidence type="ECO:0000256" key="1">
    <source>
        <dbReference type="SAM" id="SignalP"/>
    </source>
</evidence>
<gene>
    <name evidence="2" type="ORF">FRC96_20985</name>
</gene>
<evidence type="ECO:0008006" key="4">
    <source>
        <dbReference type="Google" id="ProtNLM"/>
    </source>
</evidence>
<sequence length="283" mass="30400">MPKSLRLRAALPLCAALLVSSLVSTLAMPEALAGPWTKDSGDYYVKVGESAYQANAFRTPEGFLVTGVDYFSATTYLYAELGLLDGVHLQTYVPLTYARNRFGSQSYSDFGPGDMNLAIQASPLNLKVPTSVRLEAKLPLYGRPPGDLTPARGDQQVDLTLWLSAGGGHHDLGVYFYADVGYQHRSAWTFDGTEVGDFSDGLVTMAQVGYNLFDTATVALTSSAVFPLSDDRISKSYLTVGPSIFVPLTERIALEADGYLTPFSRNSAAGWAVGLGVSVRSPD</sequence>
<accession>A0A5C6X3B7</accession>
<dbReference type="OrthoDB" id="9782650at2"/>
<comment type="caution">
    <text evidence="2">The sequence shown here is derived from an EMBL/GenBank/DDBJ whole genome shotgun (WGS) entry which is preliminary data.</text>
</comment>
<dbReference type="Proteomes" id="UP000321046">
    <property type="component" value="Unassembled WGS sequence"/>
</dbReference>
<proteinExistence type="predicted"/>
<evidence type="ECO:0000313" key="2">
    <source>
        <dbReference type="EMBL" id="TXD31640.1"/>
    </source>
</evidence>
<name>A0A5C6X3B7_9DELT</name>
<protein>
    <recommendedName>
        <fullName evidence="4">Transporter</fullName>
    </recommendedName>
</protein>
<dbReference type="AlphaFoldDB" id="A0A5C6X3B7"/>
<keyword evidence="1" id="KW-0732">Signal</keyword>
<feature type="chain" id="PRO_5022715076" description="Transporter" evidence="1">
    <location>
        <begin position="34"/>
        <end position="283"/>
    </location>
</feature>
<dbReference type="EMBL" id="VOSL01000147">
    <property type="protein sequence ID" value="TXD31640.1"/>
    <property type="molecule type" value="Genomic_DNA"/>
</dbReference>
<organism evidence="2 3">
    <name type="scientific">Lujinxingia vulgaris</name>
    <dbReference type="NCBI Taxonomy" id="2600176"/>
    <lineage>
        <taxon>Bacteria</taxon>
        <taxon>Deltaproteobacteria</taxon>
        <taxon>Bradymonadales</taxon>
        <taxon>Lujinxingiaceae</taxon>
        <taxon>Lujinxingia</taxon>
    </lineage>
</organism>